<accession>J3N3X3</accession>
<evidence type="ECO:0008006" key="4">
    <source>
        <dbReference type="Google" id="ProtNLM"/>
    </source>
</evidence>
<dbReference type="Gramene" id="OB10G22210.1">
    <property type="protein sequence ID" value="OB10G22210.1"/>
    <property type="gene ID" value="OB10G22210"/>
</dbReference>
<feature type="chain" id="PRO_5003774366" description="Bifunctional inhibitor/plant lipid transfer protein/seed storage helical domain-containing protein" evidence="1">
    <location>
        <begin position="26"/>
        <end position="70"/>
    </location>
</feature>
<evidence type="ECO:0000313" key="3">
    <source>
        <dbReference type="Proteomes" id="UP000006038"/>
    </source>
</evidence>
<dbReference type="AlphaFoldDB" id="J3N3X3"/>
<keyword evidence="1" id="KW-0732">Signal</keyword>
<dbReference type="Proteomes" id="UP000006038">
    <property type="component" value="Chromosome 10"/>
</dbReference>
<dbReference type="HOGENOM" id="CLU_158223_2_0_1"/>
<dbReference type="InterPro" id="IPR036312">
    <property type="entry name" value="Bifun_inhib/LTP/seed_sf"/>
</dbReference>
<keyword evidence="3" id="KW-1185">Reference proteome</keyword>
<reference evidence="2" key="1">
    <citation type="journal article" date="2013" name="Nat. Commun.">
        <title>Whole-genome sequencing of Oryza brachyantha reveals mechanisms underlying Oryza genome evolution.</title>
        <authorList>
            <person name="Chen J."/>
            <person name="Huang Q."/>
            <person name="Gao D."/>
            <person name="Wang J."/>
            <person name="Lang Y."/>
            <person name="Liu T."/>
            <person name="Li B."/>
            <person name="Bai Z."/>
            <person name="Luis Goicoechea J."/>
            <person name="Liang C."/>
            <person name="Chen C."/>
            <person name="Zhang W."/>
            <person name="Sun S."/>
            <person name="Liao Y."/>
            <person name="Zhang X."/>
            <person name="Yang L."/>
            <person name="Song C."/>
            <person name="Wang M."/>
            <person name="Shi J."/>
            <person name="Liu G."/>
            <person name="Liu J."/>
            <person name="Zhou H."/>
            <person name="Zhou W."/>
            <person name="Yu Q."/>
            <person name="An N."/>
            <person name="Chen Y."/>
            <person name="Cai Q."/>
            <person name="Wang B."/>
            <person name="Liu B."/>
            <person name="Min J."/>
            <person name="Huang Y."/>
            <person name="Wu H."/>
            <person name="Li Z."/>
            <person name="Zhang Y."/>
            <person name="Yin Y."/>
            <person name="Song W."/>
            <person name="Jiang J."/>
            <person name="Jackson S.A."/>
            <person name="Wing R.A."/>
            <person name="Wang J."/>
            <person name="Chen M."/>
        </authorList>
    </citation>
    <scope>NUCLEOTIDE SEQUENCE [LARGE SCALE GENOMIC DNA]</scope>
    <source>
        <strain evidence="2">cv. IRGC 101232</strain>
    </source>
</reference>
<evidence type="ECO:0000313" key="2">
    <source>
        <dbReference type="EnsemblPlants" id="OB10G22210.1"/>
    </source>
</evidence>
<dbReference type="OMA" id="TEAANPC"/>
<name>J3N3X3_ORYBR</name>
<dbReference type="EnsemblPlants" id="OB10G22210.1">
    <property type="protein sequence ID" value="OB10G22210.1"/>
    <property type="gene ID" value="OB10G22210"/>
</dbReference>
<dbReference type="STRING" id="4533.J3N3X3"/>
<feature type="signal peptide" evidence="1">
    <location>
        <begin position="1"/>
        <end position="25"/>
    </location>
</feature>
<evidence type="ECO:0000256" key="1">
    <source>
        <dbReference type="SAM" id="SignalP"/>
    </source>
</evidence>
<sequence>MAKWAAVTVLLLVAAAMAAPAPAAAQCNAGQLAGGAGARGYARNPAYASYINSGNARKTLSSCGIAIPRC</sequence>
<dbReference type="Gene3D" id="1.10.110.10">
    <property type="entry name" value="Plant lipid-transfer and hydrophobic proteins"/>
    <property type="match status" value="1"/>
</dbReference>
<proteinExistence type="predicted"/>
<protein>
    <recommendedName>
        <fullName evidence="4">Bifunctional inhibitor/plant lipid transfer protein/seed storage helical domain-containing protein</fullName>
    </recommendedName>
</protein>
<reference evidence="2" key="2">
    <citation type="submission" date="2013-04" db="UniProtKB">
        <authorList>
            <consortium name="EnsemblPlants"/>
        </authorList>
    </citation>
    <scope>IDENTIFICATION</scope>
</reference>
<organism evidence="2">
    <name type="scientific">Oryza brachyantha</name>
    <name type="common">malo sina</name>
    <dbReference type="NCBI Taxonomy" id="4533"/>
    <lineage>
        <taxon>Eukaryota</taxon>
        <taxon>Viridiplantae</taxon>
        <taxon>Streptophyta</taxon>
        <taxon>Embryophyta</taxon>
        <taxon>Tracheophyta</taxon>
        <taxon>Spermatophyta</taxon>
        <taxon>Magnoliopsida</taxon>
        <taxon>Liliopsida</taxon>
        <taxon>Poales</taxon>
        <taxon>Poaceae</taxon>
        <taxon>BOP clade</taxon>
        <taxon>Oryzoideae</taxon>
        <taxon>Oryzeae</taxon>
        <taxon>Oryzinae</taxon>
        <taxon>Oryza</taxon>
    </lineage>
</organism>